<dbReference type="OrthoDB" id="159847at2157"/>
<evidence type="ECO:0000313" key="1">
    <source>
        <dbReference type="EMBL" id="QEE15064.1"/>
    </source>
</evidence>
<sequence length="113" mass="12787">MVKLPKQLFCSNCGTALPKDLINSLVLGEIAYCEGCGQKFQLKITSVESEAKRKPLIDWEKTGVDLQQNMEKLGRNIEKVTKEVVRKSIKTAKKVGKEVKKFGEEVKKFIEDE</sequence>
<reference evidence="1 2" key="2">
    <citation type="journal article" date="2024" name="Int. J. Syst. Evol. Microbiol.">
        <title>Promethearchaeum syntrophicum gen. nov., sp. nov., an anaerobic, obligately syntrophic archaeon, the first isolate of the lineage 'Asgard' archaea, and proposal of the new archaeal phylum Promethearchaeota phyl. nov. and kingdom Promethearchaeati regn. nov.</title>
        <authorList>
            <person name="Imachi H."/>
            <person name="Nobu M.K."/>
            <person name="Kato S."/>
            <person name="Takaki Y."/>
            <person name="Miyazaki M."/>
            <person name="Miyata M."/>
            <person name="Ogawara M."/>
            <person name="Saito Y."/>
            <person name="Sakai S."/>
            <person name="Tahara Y.O."/>
            <person name="Takano Y."/>
            <person name="Tasumi E."/>
            <person name="Uematsu K."/>
            <person name="Yoshimura T."/>
            <person name="Itoh T."/>
            <person name="Ohkuma M."/>
            <person name="Takai K."/>
        </authorList>
    </citation>
    <scope>NUCLEOTIDE SEQUENCE [LARGE SCALE GENOMIC DNA]</scope>
    <source>
        <strain evidence="1 2">MK-D1</strain>
    </source>
</reference>
<dbReference type="EMBL" id="CP042905">
    <property type="protein sequence ID" value="QEE15064.1"/>
    <property type="molecule type" value="Genomic_DNA"/>
</dbReference>
<name>A0A5B9D7F8_9ARCH</name>
<dbReference type="GeneID" id="41328885"/>
<dbReference type="Proteomes" id="UP000321408">
    <property type="component" value="Chromosome"/>
</dbReference>
<evidence type="ECO:0000313" key="2">
    <source>
        <dbReference type="Proteomes" id="UP000321408"/>
    </source>
</evidence>
<gene>
    <name evidence="1" type="ORF">DSAG12_00887</name>
</gene>
<reference evidence="1 2" key="1">
    <citation type="journal article" date="2020" name="Nature">
        <title>Isolation of an archaeon at the prokaryote-eukaryote interface.</title>
        <authorList>
            <person name="Imachi H."/>
            <person name="Nobu M.K."/>
            <person name="Nakahara N."/>
            <person name="Morono Y."/>
            <person name="Ogawara M."/>
            <person name="Takaki Y."/>
            <person name="Takano Y."/>
            <person name="Uematsu K."/>
            <person name="Ikuta T."/>
            <person name="Ito M."/>
            <person name="Matsui Y."/>
            <person name="Miyazaki M."/>
            <person name="Murata K."/>
            <person name="Saito Y."/>
            <person name="Sakai S."/>
            <person name="Song C."/>
            <person name="Tasumi E."/>
            <person name="Yamanaka Y."/>
            <person name="Yamaguchi T."/>
            <person name="Kamagata Y."/>
            <person name="Tamaki H."/>
            <person name="Takai K."/>
        </authorList>
    </citation>
    <scope>NUCLEOTIDE SEQUENCE [LARGE SCALE GENOMIC DNA]</scope>
    <source>
        <strain evidence="1 2">MK-D1</strain>
    </source>
</reference>
<accession>A0A5B9D7F8</accession>
<proteinExistence type="predicted"/>
<dbReference type="RefSeq" id="WP_147661988.1">
    <property type="nucleotide sequence ID" value="NZ_CP042905.2"/>
</dbReference>
<dbReference type="KEGG" id="psyt:DSAG12_00887"/>
<protein>
    <submittedName>
        <fullName evidence="1">Uncharacterized protein</fullName>
    </submittedName>
</protein>
<keyword evidence="2" id="KW-1185">Reference proteome</keyword>
<dbReference type="AlphaFoldDB" id="A0A5B9D7F8"/>
<organism evidence="1 2">
    <name type="scientific">Promethearchaeum syntrophicum</name>
    <dbReference type="NCBI Taxonomy" id="2594042"/>
    <lineage>
        <taxon>Archaea</taxon>
        <taxon>Promethearchaeati</taxon>
        <taxon>Promethearchaeota</taxon>
        <taxon>Promethearchaeia</taxon>
        <taxon>Promethearchaeales</taxon>
        <taxon>Promethearchaeaceae</taxon>
        <taxon>Promethearchaeum</taxon>
    </lineage>
</organism>